<protein>
    <submittedName>
        <fullName evidence="3">Uncharacterized protein</fullName>
    </submittedName>
</protein>
<dbReference type="RefSeq" id="WP_007994221.1">
    <property type="nucleotide sequence ID" value="NZ_AOJJ01000043.1"/>
</dbReference>
<evidence type="ECO:0000313" key="3">
    <source>
        <dbReference type="EMBL" id="EMA71745.1"/>
    </source>
</evidence>
<dbReference type="PATRIC" id="fig|1230455.3.peg.994"/>
<evidence type="ECO:0000256" key="1">
    <source>
        <dbReference type="SAM" id="MobiDB-lite"/>
    </source>
</evidence>
<reference evidence="3 4" key="1">
    <citation type="journal article" date="2014" name="PLoS Genet.">
        <title>Phylogenetically driven sequencing of extremely halophilic archaea reveals strategies for static and dynamic osmo-response.</title>
        <authorList>
            <person name="Becker E.A."/>
            <person name="Seitzer P.M."/>
            <person name="Tritt A."/>
            <person name="Larsen D."/>
            <person name="Krusor M."/>
            <person name="Yao A.I."/>
            <person name="Wu D."/>
            <person name="Madern D."/>
            <person name="Eisen J.A."/>
            <person name="Darling A.E."/>
            <person name="Facciotti M.T."/>
        </authorList>
    </citation>
    <scope>NUCLEOTIDE SEQUENCE [LARGE SCALE GENOMIC DNA]</scope>
    <source>
        <strain evidence="3 4">JCM 13916</strain>
    </source>
</reference>
<keyword evidence="2" id="KW-1133">Transmembrane helix</keyword>
<feature type="transmembrane region" description="Helical" evidence="2">
    <location>
        <begin position="42"/>
        <end position="58"/>
    </location>
</feature>
<organism evidence="3 4">
    <name type="scientific">Halorubrum distributum JCM 13916</name>
    <dbReference type="NCBI Taxonomy" id="1230455"/>
    <lineage>
        <taxon>Archaea</taxon>
        <taxon>Methanobacteriati</taxon>
        <taxon>Methanobacteriota</taxon>
        <taxon>Stenosarchaea group</taxon>
        <taxon>Halobacteria</taxon>
        <taxon>Halobacteriales</taxon>
        <taxon>Haloferacaceae</taxon>
        <taxon>Halorubrum</taxon>
        <taxon>Halorubrum distributum group</taxon>
    </lineage>
</organism>
<accession>M0PSC3</accession>
<feature type="region of interest" description="Disordered" evidence="1">
    <location>
        <begin position="98"/>
        <end position="139"/>
    </location>
</feature>
<keyword evidence="2" id="KW-0472">Membrane</keyword>
<proteinExistence type="predicted"/>
<evidence type="ECO:0000256" key="2">
    <source>
        <dbReference type="SAM" id="Phobius"/>
    </source>
</evidence>
<dbReference type="STRING" id="1230455.C462_05278"/>
<feature type="compositionally biased region" description="Basic and acidic residues" evidence="1">
    <location>
        <begin position="98"/>
        <end position="121"/>
    </location>
</feature>
<feature type="transmembrane region" description="Helical" evidence="2">
    <location>
        <begin position="20"/>
        <end position="36"/>
    </location>
</feature>
<dbReference type="EMBL" id="AOJJ01000043">
    <property type="protein sequence ID" value="EMA71745.1"/>
    <property type="molecule type" value="Genomic_DNA"/>
</dbReference>
<dbReference type="Proteomes" id="UP000011528">
    <property type="component" value="Unassembled WGS sequence"/>
</dbReference>
<name>M0PSC3_9EURY</name>
<feature type="compositionally biased region" description="Basic and acidic residues" evidence="1">
    <location>
        <begin position="129"/>
        <end position="139"/>
    </location>
</feature>
<sequence>MKLTTRRTVRQWFLDAPRGAFYGLLALMAGLIVVGAVTETDWSVLSGIVGLIAVFYFHGESEMDACPTCRAAVNATSERYCPTCGARLDDLEAAPPIDERVDERFRPVGLEHLEREPEPDKQPAAMADGGDRKNDKEER</sequence>
<gene>
    <name evidence="3" type="ORF">C462_05278</name>
</gene>
<keyword evidence="2" id="KW-0812">Transmembrane</keyword>
<dbReference type="AlphaFoldDB" id="M0PSC3"/>
<comment type="caution">
    <text evidence="3">The sequence shown here is derived from an EMBL/GenBank/DDBJ whole genome shotgun (WGS) entry which is preliminary data.</text>
</comment>
<evidence type="ECO:0000313" key="4">
    <source>
        <dbReference type="Proteomes" id="UP000011528"/>
    </source>
</evidence>